<keyword evidence="3" id="KW-1185">Reference proteome</keyword>
<evidence type="ECO:0000313" key="3">
    <source>
        <dbReference type="Proteomes" id="UP000054560"/>
    </source>
</evidence>
<dbReference type="Proteomes" id="UP000054560">
    <property type="component" value="Unassembled WGS sequence"/>
</dbReference>
<evidence type="ECO:0000313" key="2">
    <source>
        <dbReference type="EMBL" id="KNC72012.1"/>
    </source>
</evidence>
<reference evidence="2 3" key="1">
    <citation type="submission" date="2011-02" db="EMBL/GenBank/DDBJ databases">
        <title>The Genome Sequence of Sphaeroforma arctica JP610.</title>
        <authorList>
            <consortium name="The Broad Institute Genome Sequencing Platform"/>
            <person name="Russ C."/>
            <person name="Cuomo C."/>
            <person name="Young S.K."/>
            <person name="Zeng Q."/>
            <person name="Gargeya S."/>
            <person name="Alvarado L."/>
            <person name="Berlin A."/>
            <person name="Chapman S.B."/>
            <person name="Chen Z."/>
            <person name="Freedman E."/>
            <person name="Gellesch M."/>
            <person name="Goldberg J."/>
            <person name="Griggs A."/>
            <person name="Gujja S."/>
            <person name="Heilman E."/>
            <person name="Heiman D."/>
            <person name="Howarth C."/>
            <person name="Mehta T."/>
            <person name="Neiman D."/>
            <person name="Pearson M."/>
            <person name="Roberts A."/>
            <person name="Saif S."/>
            <person name="Shea T."/>
            <person name="Shenoy N."/>
            <person name="Sisk P."/>
            <person name="Stolte C."/>
            <person name="Sykes S."/>
            <person name="White J."/>
            <person name="Yandava C."/>
            <person name="Burger G."/>
            <person name="Gray M.W."/>
            <person name="Holland P.W.H."/>
            <person name="King N."/>
            <person name="Lang F.B.F."/>
            <person name="Roger A.J."/>
            <person name="Ruiz-Trillo I."/>
            <person name="Haas B."/>
            <person name="Nusbaum C."/>
            <person name="Birren B."/>
        </authorList>
    </citation>
    <scope>NUCLEOTIDE SEQUENCE [LARGE SCALE GENOMIC DNA]</scope>
    <source>
        <strain evidence="2 3">JP610</strain>
    </source>
</reference>
<organism evidence="2 3">
    <name type="scientific">Sphaeroforma arctica JP610</name>
    <dbReference type="NCBI Taxonomy" id="667725"/>
    <lineage>
        <taxon>Eukaryota</taxon>
        <taxon>Ichthyosporea</taxon>
        <taxon>Ichthyophonida</taxon>
        <taxon>Sphaeroforma</taxon>
    </lineage>
</organism>
<dbReference type="GeneID" id="25915943"/>
<dbReference type="EMBL" id="KQ247717">
    <property type="protein sequence ID" value="KNC72012.1"/>
    <property type="molecule type" value="Genomic_DNA"/>
</dbReference>
<protein>
    <submittedName>
        <fullName evidence="2">Uncharacterized protein</fullName>
    </submittedName>
</protein>
<proteinExistence type="predicted"/>
<evidence type="ECO:0000256" key="1">
    <source>
        <dbReference type="SAM" id="MobiDB-lite"/>
    </source>
</evidence>
<accession>A0A0L0F5L8</accession>
<feature type="non-terminal residue" evidence="2">
    <location>
        <position position="92"/>
    </location>
</feature>
<dbReference type="RefSeq" id="XP_014145914.1">
    <property type="nucleotide sequence ID" value="XM_014290439.1"/>
</dbReference>
<gene>
    <name evidence="2" type="ORF">SARC_15439</name>
</gene>
<name>A0A0L0F5L8_9EUKA</name>
<feature type="compositionally biased region" description="Basic and acidic residues" evidence="1">
    <location>
        <begin position="48"/>
        <end position="57"/>
    </location>
</feature>
<dbReference type="AlphaFoldDB" id="A0A0L0F5L8"/>
<feature type="region of interest" description="Disordered" evidence="1">
    <location>
        <begin position="46"/>
        <end position="92"/>
    </location>
</feature>
<sequence length="92" mass="9999">MFKQTFSAPVESTSTGLVSTPTAFIHTDGTRSISGGDATSVYSKYLSRKRDESKDVNDLDDTDDMSMSRSARLGDLDTDTIEQSSIDKPIAQ</sequence>